<keyword evidence="5" id="KW-0597">Phosphoprotein</keyword>
<dbReference type="SUPFAM" id="SSF55874">
    <property type="entry name" value="ATPase domain of HSP90 chaperone/DNA topoisomerase II/histidine kinase"/>
    <property type="match status" value="1"/>
</dbReference>
<dbReference type="EC" id="2.7.13.3" evidence="3"/>
<dbReference type="PROSITE" id="PS50109">
    <property type="entry name" value="HIS_KIN"/>
    <property type="match status" value="1"/>
</dbReference>
<dbReference type="InterPro" id="IPR003594">
    <property type="entry name" value="HATPase_dom"/>
</dbReference>
<keyword evidence="11 12" id="KW-0472">Membrane</keyword>
<feature type="transmembrane region" description="Helical" evidence="12">
    <location>
        <begin position="27"/>
        <end position="47"/>
    </location>
</feature>
<dbReference type="SMART" id="SM00387">
    <property type="entry name" value="HATPase_c"/>
    <property type="match status" value="1"/>
</dbReference>
<gene>
    <name evidence="15" type="ORF">J2Z66_006058</name>
</gene>
<keyword evidence="12" id="KW-1133">Transmembrane helix</keyword>
<dbReference type="PANTHER" id="PTHR34220:SF7">
    <property type="entry name" value="SENSOR HISTIDINE KINASE YPDA"/>
    <property type="match status" value="1"/>
</dbReference>
<feature type="domain" description="Histidine kinase" evidence="13">
    <location>
        <begin position="523"/>
        <end position="627"/>
    </location>
</feature>
<feature type="domain" description="HAMP" evidence="14">
    <location>
        <begin position="351"/>
        <end position="403"/>
    </location>
</feature>
<keyword evidence="8 15" id="KW-0418">Kinase</keyword>
<dbReference type="InterPro" id="IPR003660">
    <property type="entry name" value="HAMP_dom"/>
</dbReference>
<comment type="caution">
    <text evidence="15">The sequence shown here is derived from an EMBL/GenBank/DDBJ whole genome shotgun (WGS) entry which is preliminary data.</text>
</comment>
<evidence type="ECO:0000259" key="13">
    <source>
        <dbReference type="PROSITE" id="PS50109"/>
    </source>
</evidence>
<dbReference type="CDD" id="cd06225">
    <property type="entry name" value="HAMP"/>
    <property type="match status" value="1"/>
</dbReference>
<dbReference type="InterPro" id="IPR004358">
    <property type="entry name" value="Sig_transdc_His_kin-like_C"/>
</dbReference>
<proteinExistence type="predicted"/>
<dbReference type="RefSeq" id="WP_209976257.1">
    <property type="nucleotide sequence ID" value="NZ_JAGGLB010000025.1"/>
</dbReference>
<evidence type="ECO:0000256" key="5">
    <source>
        <dbReference type="ARBA" id="ARBA00022553"/>
    </source>
</evidence>
<keyword evidence="4" id="KW-1003">Cell membrane</keyword>
<dbReference type="GO" id="GO:0016301">
    <property type="term" value="F:kinase activity"/>
    <property type="evidence" value="ECO:0007669"/>
    <property type="project" value="UniProtKB-KW"/>
</dbReference>
<dbReference type="InterPro" id="IPR010559">
    <property type="entry name" value="Sig_transdc_His_kin_internal"/>
</dbReference>
<protein>
    <recommendedName>
        <fullName evidence="3">histidine kinase</fullName>
        <ecNumber evidence="3">2.7.13.3</ecNumber>
    </recommendedName>
</protein>
<evidence type="ECO:0000256" key="9">
    <source>
        <dbReference type="ARBA" id="ARBA00022840"/>
    </source>
</evidence>
<comment type="catalytic activity">
    <reaction evidence="1">
        <text>ATP + protein L-histidine = ADP + protein N-phospho-L-histidine.</text>
        <dbReference type="EC" id="2.7.13.3"/>
    </reaction>
</comment>
<keyword evidence="12" id="KW-0812">Transmembrane</keyword>
<keyword evidence="16" id="KW-1185">Reference proteome</keyword>
<evidence type="ECO:0000256" key="6">
    <source>
        <dbReference type="ARBA" id="ARBA00022679"/>
    </source>
</evidence>
<feature type="transmembrane region" description="Helical" evidence="12">
    <location>
        <begin position="330"/>
        <end position="354"/>
    </location>
</feature>
<dbReference type="Pfam" id="PF02518">
    <property type="entry name" value="HATPase_c"/>
    <property type="match status" value="1"/>
</dbReference>
<dbReference type="InterPro" id="IPR036890">
    <property type="entry name" value="HATPase_C_sf"/>
</dbReference>
<evidence type="ECO:0000256" key="7">
    <source>
        <dbReference type="ARBA" id="ARBA00022741"/>
    </source>
</evidence>
<dbReference type="Pfam" id="PF06580">
    <property type="entry name" value="His_kinase"/>
    <property type="match status" value="1"/>
</dbReference>
<dbReference type="Gene3D" id="6.10.340.10">
    <property type="match status" value="1"/>
</dbReference>
<dbReference type="Pfam" id="PF00672">
    <property type="entry name" value="HAMP"/>
    <property type="match status" value="1"/>
</dbReference>
<evidence type="ECO:0000256" key="2">
    <source>
        <dbReference type="ARBA" id="ARBA00004651"/>
    </source>
</evidence>
<evidence type="ECO:0000259" key="14">
    <source>
        <dbReference type="PROSITE" id="PS50885"/>
    </source>
</evidence>
<evidence type="ECO:0000256" key="1">
    <source>
        <dbReference type="ARBA" id="ARBA00000085"/>
    </source>
</evidence>
<evidence type="ECO:0000256" key="4">
    <source>
        <dbReference type="ARBA" id="ARBA00022475"/>
    </source>
</evidence>
<sequence length="639" mass="72325">MNARNPFTLLMQALINTIRRLNIFKRLVLSFLLVIIVPNIVISYVLFDISSEELETTVSNSLYQYIGTVNNNINEVLKKYEDISYRLYSDEELVALLVDSNTLNHIKESNPTDYKEKYEDLKKRINAILYRTSINRSLLSNLQIISDTDEFTQINYNGEVKGGKVKQIIAFRKSPTYTKAIEAKGYPVWLDTSAEYGFENQLMSGMNLGSYITLARAIPDGNGGTLGVIVMNISVNVFLNIVESKDVVNNGNLLLLGDSGAKVSLNENVSGPFLRKDVSDEIFKQKNGRFIDKKSGDLVVFQDSAYTGWELAFLVPRESLLSSVYKIRNIIIQISIICIGIAVLISYGVTLSISTPLMKLKRAMGMIYGKNTETKYEDPYEDEIGLLGRKFNHMMERINHLISSVYKVELIKQDEELRRRAAELDALQMQINPHFLYNTLDMIRWEVALQENGDGHGSQMIKAFADLLRLGTKANHTLVQVEEEFRHIEAYMKVMKYKHGDSIRWACDIEDEAAGCLIAKLTLQPLVENALLHGFTGKTGDKSVSIRAYKELDELFIVVSDNGKGIDPEMLEQLNRKLQDDRIEGNQIGLHNVNARLKLYFGKKYGLMIQSEAGSGTRVIVKLPCLRQEPKIEEVTPNV</sequence>
<keyword evidence="7" id="KW-0547">Nucleotide-binding</keyword>
<evidence type="ECO:0000313" key="16">
    <source>
        <dbReference type="Proteomes" id="UP001519287"/>
    </source>
</evidence>
<dbReference type="EMBL" id="JAGGLB010000025">
    <property type="protein sequence ID" value="MBP1994422.1"/>
    <property type="molecule type" value="Genomic_DNA"/>
</dbReference>
<keyword evidence="9" id="KW-0067">ATP-binding</keyword>
<dbReference type="InterPro" id="IPR005467">
    <property type="entry name" value="His_kinase_dom"/>
</dbReference>
<dbReference type="Gene3D" id="3.30.565.10">
    <property type="entry name" value="Histidine kinase-like ATPase, C-terminal domain"/>
    <property type="match status" value="1"/>
</dbReference>
<keyword evidence="6" id="KW-0808">Transferase</keyword>
<evidence type="ECO:0000256" key="8">
    <source>
        <dbReference type="ARBA" id="ARBA00022777"/>
    </source>
</evidence>
<dbReference type="Proteomes" id="UP001519287">
    <property type="component" value="Unassembled WGS sequence"/>
</dbReference>
<keyword evidence="10" id="KW-0902">Two-component regulatory system</keyword>
<evidence type="ECO:0000256" key="11">
    <source>
        <dbReference type="ARBA" id="ARBA00023136"/>
    </source>
</evidence>
<dbReference type="PRINTS" id="PR00344">
    <property type="entry name" value="BCTRLSENSOR"/>
</dbReference>
<dbReference type="InterPro" id="IPR050640">
    <property type="entry name" value="Bact_2-comp_sensor_kinase"/>
</dbReference>
<accession>A0ABS4J3K5</accession>
<evidence type="ECO:0000313" key="15">
    <source>
        <dbReference type="EMBL" id="MBP1994422.1"/>
    </source>
</evidence>
<evidence type="ECO:0000256" key="12">
    <source>
        <dbReference type="SAM" id="Phobius"/>
    </source>
</evidence>
<reference evidence="15 16" key="1">
    <citation type="submission" date="2021-03" db="EMBL/GenBank/DDBJ databases">
        <title>Genomic Encyclopedia of Type Strains, Phase IV (KMG-IV): sequencing the most valuable type-strain genomes for metagenomic binning, comparative biology and taxonomic classification.</title>
        <authorList>
            <person name="Goeker M."/>
        </authorList>
    </citation>
    <scope>NUCLEOTIDE SEQUENCE [LARGE SCALE GENOMIC DNA]</scope>
    <source>
        <strain evidence="15 16">DSM 26048</strain>
    </source>
</reference>
<dbReference type="PANTHER" id="PTHR34220">
    <property type="entry name" value="SENSOR HISTIDINE KINASE YPDA"/>
    <property type="match status" value="1"/>
</dbReference>
<dbReference type="SMART" id="SM00304">
    <property type="entry name" value="HAMP"/>
    <property type="match status" value="1"/>
</dbReference>
<evidence type="ECO:0000256" key="10">
    <source>
        <dbReference type="ARBA" id="ARBA00023012"/>
    </source>
</evidence>
<organism evidence="15 16">
    <name type="scientific">Paenibacillus eucommiae</name>
    <dbReference type="NCBI Taxonomy" id="1355755"/>
    <lineage>
        <taxon>Bacteria</taxon>
        <taxon>Bacillati</taxon>
        <taxon>Bacillota</taxon>
        <taxon>Bacilli</taxon>
        <taxon>Bacillales</taxon>
        <taxon>Paenibacillaceae</taxon>
        <taxon>Paenibacillus</taxon>
    </lineage>
</organism>
<name>A0ABS4J3K5_9BACL</name>
<dbReference type="PROSITE" id="PS50885">
    <property type="entry name" value="HAMP"/>
    <property type="match status" value="1"/>
</dbReference>
<evidence type="ECO:0000256" key="3">
    <source>
        <dbReference type="ARBA" id="ARBA00012438"/>
    </source>
</evidence>
<dbReference type="SUPFAM" id="SSF158472">
    <property type="entry name" value="HAMP domain-like"/>
    <property type="match status" value="1"/>
</dbReference>
<comment type="subcellular location">
    <subcellularLocation>
        <location evidence="2">Cell membrane</location>
        <topology evidence="2">Multi-pass membrane protein</topology>
    </subcellularLocation>
</comment>